<comment type="similarity">
    <text evidence="2 8">Belongs to the CarA family.</text>
</comment>
<keyword evidence="6 8" id="KW-0315">Glutamine amidotransferase</keyword>
<evidence type="ECO:0000256" key="7">
    <source>
        <dbReference type="ARBA" id="ARBA00048816"/>
    </source>
</evidence>
<comment type="caution">
    <text evidence="8">Lacks conserved residue(s) required for the propagation of feature annotation.</text>
</comment>
<keyword evidence="8" id="KW-0055">Arginine biosynthesis</keyword>
<evidence type="ECO:0000313" key="10">
    <source>
        <dbReference type="EMBL" id="WDF81531.1"/>
    </source>
</evidence>
<comment type="pathway">
    <text evidence="1 8">Amino-acid biosynthesis; L-arginine biosynthesis; carbamoyl phosphate from bicarbonate: step 1/1.</text>
</comment>
<feature type="region of interest" description="CPSase" evidence="8">
    <location>
        <begin position="1"/>
        <end position="168"/>
    </location>
</feature>
<organism evidence="10 11">
    <name type="scientific">Lacticaseibacillus pabuli</name>
    <dbReference type="NCBI Taxonomy" id="3025672"/>
    <lineage>
        <taxon>Bacteria</taxon>
        <taxon>Bacillati</taxon>
        <taxon>Bacillota</taxon>
        <taxon>Bacilli</taxon>
        <taxon>Lactobacillales</taxon>
        <taxon>Lactobacillaceae</taxon>
        <taxon>Lacticaseibacillus</taxon>
    </lineage>
</organism>
<dbReference type="SUPFAM" id="SSF52021">
    <property type="entry name" value="Carbamoyl phosphate synthetase, small subunit N-terminal domain"/>
    <property type="match status" value="1"/>
</dbReference>
<comment type="pathway">
    <text evidence="8">Pyrimidine metabolism; UMP biosynthesis via de novo pathway; (S)-dihydroorotate from bicarbonate: step 1/3.</text>
</comment>
<evidence type="ECO:0000256" key="2">
    <source>
        <dbReference type="ARBA" id="ARBA00007800"/>
    </source>
</evidence>
<dbReference type="NCBIfam" id="TIGR01368">
    <property type="entry name" value="CPSaseIIsmall"/>
    <property type="match status" value="1"/>
</dbReference>
<keyword evidence="3 8" id="KW-0436">Ligase</keyword>
<dbReference type="InterPro" id="IPR035686">
    <property type="entry name" value="CPSase_GATase1"/>
</dbReference>
<dbReference type="InterPro" id="IPR036480">
    <property type="entry name" value="CarbP_synth_ssu_N_sf"/>
</dbReference>
<protein>
    <recommendedName>
        <fullName evidence="8">Carbamoyl phosphate synthase small chain</fullName>
        <ecNumber evidence="8">6.3.5.5</ecNumber>
    </recommendedName>
    <alternativeName>
        <fullName evidence="8">Carbamoyl phosphate synthetase glutamine chain</fullName>
    </alternativeName>
</protein>
<evidence type="ECO:0000256" key="6">
    <source>
        <dbReference type="ARBA" id="ARBA00022962"/>
    </source>
</evidence>
<keyword evidence="5 8" id="KW-0067">ATP-binding</keyword>
<feature type="binding site" evidence="8">
    <location>
        <position position="289"/>
    </location>
    <ligand>
        <name>L-glutamine</name>
        <dbReference type="ChEBI" id="CHEBI:58359"/>
    </ligand>
</feature>
<dbReference type="Gene3D" id="3.50.30.20">
    <property type="entry name" value="Carbamoyl-phosphate synthase small subunit, N-terminal domain"/>
    <property type="match status" value="1"/>
</dbReference>
<evidence type="ECO:0000256" key="3">
    <source>
        <dbReference type="ARBA" id="ARBA00022598"/>
    </source>
</evidence>
<dbReference type="Gene3D" id="3.40.50.880">
    <property type="match status" value="1"/>
</dbReference>
<dbReference type="Pfam" id="PF00117">
    <property type="entry name" value="GATase"/>
    <property type="match status" value="1"/>
</dbReference>
<keyword evidence="8" id="KW-0665">Pyrimidine biosynthesis</keyword>
<dbReference type="Pfam" id="PF00988">
    <property type="entry name" value="CPSase_sm_chain"/>
    <property type="match status" value="1"/>
</dbReference>
<accession>A0ABY7WRD5</accession>
<dbReference type="EC" id="6.3.5.5" evidence="8"/>
<sequence length="361" mass="39110">MQRYLILEDGTSYAGTGFGAPIISTGEIILQTAMTGYQQVITDKVNTGKIIVFVSPLIGTVGVNRDDYESINPEVKGVIAAGLSDTPGHFASKMPLSRFLENLRIPGISGIDTRALMHHLRNSGPQKASIVDADDEHAFDQLRALVLPRNYVQEVSTAKPYPSPATGKNVIVVDFGLKHSLLRAFAVRDCNLTIVPADTTADEIISLSPDGVVLTDGPGDPTDVKSAEEMIRGIQGKIPLLAIGLGHELFARANGAKTIRMQHEHHGINIPVREIATGRIDITTHNHCYAVDPDSVQPDRLLVTHRSVIDGTIEGLRHRLYPAFSVQFQPEGAPGSNDADHILSEFMELMDAQISAEEADF</sequence>
<keyword evidence="8" id="KW-0028">Amino-acid biosynthesis</keyword>
<name>A0ABY7WRD5_9LACO</name>
<dbReference type="PRINTS" id="PR00099">
    <property type="entry name" value="CPSGATASE"/>
</dbReference>
<dbReference type="PANTHER" id="PTHR43418:SF7">
    <property type="entry name" value="CARBAMOYL-PHOSPHATE SYNTHASE SMALL CHAIN"/>
    <property type="match status" value="1"/>
</dbReference>
<evidence type="ECO:0000259" key="9">
    <source>
        <dbReference type="SMART" id="SM01097"/>
    </source>
</evidence>
<dbReference type="InterPro" id="IPR029062">
    <property type="entry name" value="Class_I_gatase-like"/>
</dbReference>
<feature type="binding site" evidence="8">
    <location>
        <position position="219"/>
    </location>
    <ligand>
        <name>L-glutamine</name>
        <dbReference type="ChEBI" id="CHEBI:58359"/>
    </ligand>
</feature>
<proteinExistence type="inferred from homology"/>
<evidence type="ECO:0000256" key="4">
    <source>
        <dbReference type="ARBA" id="ARBA00022741"/>
    </source>
</evidence>
<dbReference type="SUPFAM" id="SSF52317">
    <property type="entry name" value="Class I glutamine amidotransferase-like"/>
    <property type="match status" value="1"/>
</dbReference>
<comment type="function">
    <text evidence="8">Small subunit of the glutamine-dependent carbamoyl phosphate synthetase (CPSase). CPSase catalyzes the formation of carbamoyl phosphate from the ammonia moiety of glutamine, carbonate, and phosphate donated by ATP, constituting the first step of 2 biosynthetic pathways, one leading to arginine and/or urea and the other to pyrimidine nucleotides. The small subunit (glutamine amidotransferase) binds and cleaves glutamine to supply the large subunit with the substrate ammonia.</text>
</comment>
<dbReference type="HAMAP" id="MF_01209">
    <property type="entry name" value="CPSase_S_chain"/>
    <property type="match status" value="1"/>
</dbReference>
<dbReference type="InterPro" id="IPR006274">
    <property type="entry name" value="CarbamoylP_synth_ssu"/>
</dbReference>
<feature type="binding site" evidence="8">
    <location>
        <position position="245"/>
    </location>
    <ligand>
        <name>L-glutamine</name>
        <dbReference type="ChEBI" id="CHEBI:58359"/>
    </ligand>
</feature>
<gene>
    <name evidence="8" type="primary">carA</name>
    <name evidence="10" type="ORF">PQ472_06220</name>
</gene>
<dbReference type="InterPro" id="IPR050472">
    <property type="entry name" value="Anth_synth/Amidotransfase"/>
</dbReference>
<dbReference type="NCBIfam" id="NF009475">
    <property type="entry name" value="PRK12838.1"/>
    <property type="match status" value="1"/>
</dbReference>
<comment type="subunit">
    <text evidence="8">Composed of two chains; the small (or glutamine) chain promotes the hydrolysis of glutamine to ammonia, which is used by the large (or ammonia) chain to synthesize carbamoyl phosphate. Tetramer of heterodimers (alpha,beta)4.</text>
</comment>
<dbReference type="InterPro" id="IPR002474">
    <property type="entry name" value="CarbamoylP_synth_ssu_N"/>
</dbReference>
<dbReference type="PROSITE" id="PS51273">
    <property type="entry name" value="GATASE_TYPE_1"/>
    <property type="match status" value="1"/>
</dbReference>
<dbReference type="PANTHER" id="PTHR43418">
    <property type="entry name" value="MULTIFUNCTIONAL TRYPTOPHAN BIOSYNTHESIS PROTEIN-RELATED"/>
    <property type="match status" value="1"/>
</dbReference>
<dbReference type="PRINTS" id="PR00096">
    <property type="entry name" value="GATASE"/>
</dbReference>
<feature type="binding site" evidence="8">
    <location>
        <position position="286"/>
    </location>
    <ligand>
        <name>L-glutamine</name>
        <dbReference type="ChEBI" id="CHEBI:58359"/>
    </ligand>
</feature>
<feature type="domain" description="Carbamoyl-phosphate synthase small subunit N-terminal" evidence="9">
    <location>
        <begin position="1"/>
        <end position="131"/>
    </location>
</feature>
<dbReference type="CDD" id="cd01744">
    <property type="entry name" value="GATase1_CPSase"/>
    <property type="match status" value="1"/>
</dbReference>
<evidence type="ECO:0000256" key="5">
    <source>
        <dbReference type="ARBA" id="ARBA00022840"/>
    </source>
</evidence>
<feature type="active site" evidence="8">
    <location>
        <position position="331"/>
    </location>
</feature>
<dbReference type="EMBL" id="CP117884">
    <property type="protein sequence ID" value="WDF81531.1"/>
    <property type="molecule type" value="Genomic_DNA"/>
</dbReference>
<keyword evidence="11" id="KW-1185">Reference proteome</keyword>
<dbReference type="SMART" id="SM01097">
    <property type="entry name" value="CPSase_sm_chain"/>
    <property type="match status" value="1"/>
</dbReference>
<comment type="catalytic activity">
    <reaction evidence="8">
        <text>L-glutamine + H2O = L-glutamate + NH4(+)</text>
        <dbReference type="Rhea" id="RHEA:15889"/>
        <dbReference type="ChEBI" id="CHEBI:15377"/>
        <dbReference type="ChEBI" id="CHEBI:28938"/>
        <dbReference type="ChEBI" id="CHEBI:29985"/>
        <dbReference type="ChEBI" id="CHEBI:58359"/>
    </reaction>
</comment>
<evidence type="ECO:0000256" key="8">
    <source>
        <dbReference type="HAMAP-Rule" id="MF_01209"/>
    </source>
</evidence>
<keyword evidence="4 8" id="KW-0547">Nucleotide-binding</keyword>
<dbReference type="InterPro" id="IPR017926">
    <property type="entry name" value="GATASE"/>
</dbReference>
<comment type="catalytic activity">
    <reaction evidence="7 8">
        <text>hydrogencarbonate + L-glutamine + 2 ATP + H2O = carbamoyl phosphate + L-glutamate + 2 ADP + phosphate + 2 H(+)</text>
        <dbReference type="Rhea" id="RHEA:18633"/>
        <dbReference type="ChEBI" id="CHEBI:15377"/>
        <dbReference type="ChEBI" id="CHEBI:15378"/>
        <dbReference type="ChEBI" id="CHEBI:17544"/>
        <dbReference type="ChEBI" id="CHEBI:29985"/>
        <dbReference type="ChEBI" id="CHEBI:30616"/>
        <dbReference type="ChEBI" id="CHEBI:43474"/>
        <dbReference type="ChEBI" id="CHEBI:58228"/>
        <dbReference type="ChEBI" id="CHEBI:58359"/>
        <dbReference type="ChEBI" id="CHEBI:456216"/>
        <dbReference type="EC" id="6.3.5.5"/>
    </reaction>
</comment>
<dbReference type="Proteomes" id="UP001220377">
    <property type="component" value="Chromosome"/>
</dbReference>
<reference evidence="10 11" key="1">
    <citation type="submission" date="2023-02" db="EMBL/GenBank/DDBJ databases">
        <title>Genome sequence of Lacticaseibacillus sp. KACC 23028.</title>
        <authorList>
            <person name="Kim S."/>
            <person name="Heo J."/>
            <person name="Kwon S.-W."/>
        </authorList>
    </citation>
    <scope>NUCLEOTIDE SEQUENCE [LARGE SCALE GENOMIC DNA]</scope>
    <source>
        <strain evidence="10 11">KACC 23028</strain>
    </source>
</reference>
<dbReference type="RefSeq" id="WP_274258364.1">
    <property type="nucleotide sequence ID" value="NZ_CP117884.1"/>
</dbReference>
<feature type="binding site" evidence="8">
    <location>
        <position position="217"/>
    </location>
    <ligand>
        <name>L-glutamine</name>
        <dbReference type="ChEBI" id="CHEBI:58359"/>
    </ligand>
</feature>
<evidence type="ECO:0000256" key="1">
    <source>
        <dbReference type="ARBA" id="ARBA00005077"/>
    </source>
</evidence>
<evidence type="ECO:0000313" key="11">
    <source>
        <dbReference type="Proteomes" id="UP001220377"/>
    </source>
</evidence>